<dbReference type="EMBL" id="CP025057">
    <property type="protein sequence ID" value="AUB31272.1"/>
    <property type="molecule type" value="Genomic_DNA"/>
</dbReference>
<protein>
    <submittedName>
        <fullName evidence="1">Uncharacterized protein</fullName>
    </submittedName>
</protein>
<dbReference type="AlphaFoldDB" id="A0A2K8SCV2"/>
<accession>A0A2K8SCV2</accession>
<dbReference type="Proteomes" id="UP000231823">
    <property type="component" value="Chromosome"/>
</dbReference>
<organism evidence="1 2">
    <name type="scientific">Spiroplasma floricola 23-6</name>
    <dbReference type="NCBI Taxonomy" id="1336749"/>
    <lineage>
        <taxon>Bacteria</taxon>
        <taxon>Bacillati</taxon>
        <taxon>Mycoplasmatota</taxon>
        <taxon>Mollicutes</taxon>
        <taxon>Entomoplasmatales</taxon>
        <taxon>Spiroplasmataceae</taxon>
        <taxon>Spiroplasma</taxon>
    </lineage>
</organism>
<reference evidence="1 2" key="1">
    <citation type="submission" date="2017-12" db="EMBL/GenBank/DDBJ databases">
        <title>Complete genome sequence of Spiroplasma floricola 23-6 (ATCC 29989).</title>
        <authorList>
            <person name="Tsai Y.-M."/>
            <person name="Wu P.-S."/>
            <person name="Lo W.-S."/>
            <person name="Kuo C.-H."/>
        </authorList>
    </citation>
    <scope>NUCLEOTIDE SEQUENCE [LARGE SCALE GENOMIC DNA]</scope>
    <source>
        <strain evidence="1 2">23-6</strain>
    </source>
</reference>
<sequence length="263" mass="32173">MGQSLLSRLLFGNQDPEKVAKYNAHQKWINSKQYRDLEWQREANNEAKKLIRKILLIKKLSKSNSDKSKVLWNKFCEKEPKYFLDTLNGFKRTIPERERWGCDKKTIENFKKGYTSLKIYHFNMWLSYEILRKDKVYEWIMSPRTKNEFEKNNQEWIENKYSPWGYKLSEKEKNKREINREKDFDYLKYLKEQFYIPLLIKKQIQFGVYNLISKEICHSELKQVNINSNEQVEKQLKLLKRQQEILDRQIELEKLKDRNNNRG</sequence>
<evidence type="ECO:0000313" key="1">
    <source>
        <dbReference type="EMBL" id="AUB31272.1"/>
    </source>
</evidence>
<name>A0A2K8SCV2_9MOLU</name>
<keyword evidence="2" id="KW-1185">Reference proteome</keyword>
<proteinExistence type="predicted"/>
<dbReference type="RefSeq" id="WP_100916263.1">
    <property type="nucleotide sequence ID" value="NZ_CP025057.1"/>
</dbReference>
<gene>
    <name evidence="1" type="ORF">SFLOR_v1c02110</name>
</gene>
<dbReference type="KEGG" id="sfz:SFLOR_v1c02110"/>
<evidence type="ECO:0000313" key="2">
    <source>
        <dbReference type="Proteomes" id="UP000231823"/>
    </source>
</evidence>